<dbReference type="Pfam" id="PF00293">
    <property type="entry name" value="NUDIX"/>
    <property type="match status" value="1"/>
</dbReference>
<dbReference type="CDD" id="cd03426">
    <property type="entry name" value="NUDIX_CoAse_Nudt7"/>
    <property type="match status" value="1"/>
</dbReference>
<accession>A0A0C2V3K1</accession>
<dbReference type="STRING" id="135826.KP77_33130"/>
<dbReference type="PATRIC" id="fig|135826.4.peg.3291"/>
<feature type="domain" description="Nudix hydrolase" evidence="7">
    <location>
        <begin position="23"/>
        <end position="156"/>
    </location>
</feature>
<dbReference type="PROSITE" id="PS51462">
    <property type="entry name" value="NUDIX"/>
    <property type="match status" value="1"/>
</dbReference>
<proteinExistence type="predicted"/>
<evidence type="ECO:0000256" key="5">
    <source>
        <dbReference type="ARBA" id="ARBA00022842"/>
    </source>
</evidence>
<name>A0A0C2V3K1_9BACL</name>
<gene>
    <name evidence="8" type="ORF">KP77_33130</name>
</gene>
<dbReference type="AlphaFoldDB" id="A0A0C2V3K1"/>
<dbReference type="EMBL" id="JXRQ01000029">
    <property type="protein sequence ID" value="KIL43607.1"/>
    <property type="molecule type" value="Genomic_DNA"/>
</dbReference>
<evidence type="ECO:0000256" key="2">
    <source>
        <dbReference type="ARBA" id="ARBA00001946"/>
    </source>
</evidence>
<keyword evidence="3" id="KW-0479">Metal-binding</keyword>
<dbReference type="GO" id="GO:0010945">
    <property type="term" value="F:coenzyme A diphosphatase activity"/>
    <property type="evidence" value="ECO:0007669"/>
    <property type="project" value="InterPro"/>
</dbReference>
<evidence type="ECO:0000313" key="8">
    <source>
        <dbReference type="EMBL" id="KIL43607.1"/>
    </source>
</evidence>
<protein>
    <submittedName>
        <fullName evidence="8">NUDIX family hydrolase</fullName>
    </submittedName>
</protein>
<dbReference type="Proteomes" id="UP000031950">
    <property type="component" value="Unassembled WGS sequence"/>
</dbReference>
<organism evidence="8 9">
    <name type="scientific">Jeotgalibacillus alimentarius</name>
    <dbReference type="NCBI Taxonomy" id="135826"/>
    <lineage>
        <taxon>Bacteria</taxon>
        <taxon>Bacillati</taxon>
        <taxon>Bacillota</taxon>
        <taxon>Bacilli</taxon>
        <taxon>Bacillales</taxon>
        <taxon>Caryophanaceae</taxon>
        <taxon>Jeotgalibacillus</taxon>
    </lineage>
</organism>
<dbReference type="InterPro" id="IPR045121">
    <property type="entry name" value="CoAse"/>
</dbReference>
<evidence type="ECO:0000256" key="4">
    <source>
        <dbReference type="ARBA" id="ARBA00022801"/>
    </source>
</evidence>
<keyword evidence="5" id="KW-0460">Magnesium</keyword>
<evidence type="ECO:0000256" key="3">
    <source>
        <dbReference type="ARBA" id="ARBA00022723"/>
    </source>
</evidence>
<comment type="cofactor">
    <cofactor evidence="1">
        <name>Mn(2+)</name>
        <dbReference type="ChEBI" id="CHEBI:29035"/>
    </cofactor>
</comment>
<evidence type="ECO:0000256" key="6">
    <source>
        <dbReference type="ARBA" id="ARBA00023211"/>
    </source>
</evidence>
<evidence type="ECO:0000313" key="9">
    <source>
        <dbReference type="Proteomes" id="UP000031950"/>
    </source>
</evidence>
<keyword evidence="9" id="KW-1185">Reference proteome</keyword>
<comment type="caution">
    <text evidence="8">The sequence shown here is derived from an EMBL/GenBank/DDBJ whole genome shotgun (WGS) entry which is preliminary data.</text>
</comment>
<dbReference type="RefSeq" id="WP_041123787.1">
    <property type="nucleotide sequence ID" value="NZ_JXRQ01000029.1"/>
</dbReference>
<dbReference type="PANTHER" id="PTHR12992:SF11">
    <property type="entry name" value="MITOCHONDRIAL COENZYME A DIPHOSPHATASE NUDT8"/>
    <property type="match status" value="1"/>
</dbReference>
<keyword evidence="6" id="KW-0464">Manganese</keyword>
<dbReference type="SUPFAM" id="SSF55811">
    <property type="entry name" value="Nudix"/>
    <property type="match status" value="1"/>
</dbReference>
<dbReference type="Gene3D" id="3.90.79.10">
    <property type="entry name" value="Nucleoside Triphosphate Pyrophosphohydrolase"/>
    <property type="match status" value="1"/>
</dbReference>
<keyword evidence="4 8" id="KW-0378">Hydrolase</keyword>
<evidence type="ECO:0000256" key="1">
    <source>
        <dbReference type="ARBA" id="ARBA00001936"/>
    </source>
</evidence>
<evidence type="ECO:0000259" key="7">
    <source>
        <dbReference type="PROSITE" id="PS51462"/>
    </source>
</evidence>
<reference evidence="8 9" key="1">
    <citation type="submission" date="2015-01" db="EMBL/GenBank/DDBJ databases">
        <title>Genome sequence of Jeotgalibacillus alimentarius.</title>
        <authorList>
            <person name="Goh K.M."/>
            <person name="Chan K.-G."/>
            <person name="Yaakop A.S."/>
            <person name="Ee R."/>
            <person name="Gan H.M."/>
            <person name="Chan C.S."/>
        </authorList>
    </citation>
    <scope>NUCLEOTIDE SEQUENCE [LARGE SCALE GENOMIC DNA]</scope>
    <source>
        <strain evidence="8 9">YKJ-13</strain>
    </source>
</reference>
<dbReference type="InterPro" id="IPR000086">
    <property type="entry name" value="NUDIX_hydrolase_dom"/>
</dbReference>
<comment type="cofactor">
    <cofactor evidence="2">
        <name>Mg(2+)</name>
        <dbReference type="ChEBI" id="CHEBI:18420"/>
    </cofactor>
</comment>
<sequence>MEEHKIIERLQAHEPIILGEETVKNYSIMIPFIKKDDGLHLLFEVRSLTMRRQPGEICFPGGRVDSDDDSAKGAAVREAREELGLCETSISRVYSFGKLVSPFGMTISTYVGFLDNESEIEPNPAEVEEVFTVPLSFFLNEQPDEHIIRVEVKPDDGFPYDLIANGREYKWQTRQYTEYFYHYNGRVIWGLTARVLKEFIDTILIGND</sequence>
<dbReference type="InterPro" id="IPR015797">
    <property type="entry name" value="NUDIX_hydrolase-like_dom_sf"/>
</dbReference>
<dbReference type="PANTHER" id="PTHR12992">
    <property type="entry name" value="NUDIX HYDROLASE"/>
    <property type="match status" value="1"/>
</dbReference>
<dbReference type="GO" id="GO:0046872">
    <property type="term" value="F:metal ion binding"/>
    <property type="evidence" value="ECO:0007669"/>
    <property type="project" value="UniProtKB-KW"/>
</dbReference>
<dbReference type="OrthoDB" id="9802805at2"/>